<evidence type="ECO:0000256" key="3">
    <source>
        <dbReference type="SAM" id="Phobius"/>
    </source>
</evidence>
<dbReference type="RefSeq" id="WP_071892586.1">
    <property type="nucleotide sequence ID" value="NZ_CP014007.2"/>
</dbReference>
<dbReference type="PANTHER" id="PTHR30487">
    <property type="entry name" value="TYPE 4 PREPILIN-LIKE PROTEINS LEADER PEPTIDE-PROCESSING ENZYME"/>
    <property type="match status" value="1"/>
</dbReference>
<dbReference type="PANTHER" id="PTHR30487:SF0">
    <property type="entry name" value="PREPILIN LEADER PEPTIDASE_N-METHYLTRANSFERASE-RELATED"/>
    <property type="match status" value="1"/>
</dbReference>
<dbReference type="GO" id="GO:0005886">
    <property type="term" value="C:plasma membrane"/>
    <property type="evidence" value="ECO:0007669"/>
    <property type="project" value="TreeGrafter"/>
</dbReference>
<evidence type="ECO:0000256" key="2">
    <source>
        <dbReference type="RuleBase" id="RU003793"/>
    </source>
</evidence>
<name>A0AA94H990_9ENTR</name>
<feature type="transmembrane region" description="Helical" evidence="3">
    <location>
        <begin position="45"/>
        <end position="67"/>
    </location>
</feature>
<reference evidence="5 7" key="2">
    <citation type="submission" date="2021-03" db="EMBL/GenBank/DDBJ databases">
        <authorList>
            <person name="Li Y."/>
            <person name="Li S."/>
            <person name="Chen M."/>
            <person name="Peng G."/>
            <person name="Tan Z."/>
            <person name="An Q."/>
        </authorList>
    </citation>
    <scope>NUCLEOTIDE SEQUENCE [LARGE SCALE GENOMIC DNA]</scope>
    <source>
        <strain evidence="5 7">Ola 51</strain>
    </source>
</reference>
<dbReference type="Pfam" id="PF01478">
    <property type="entry name" value="Peptidase_A24"/>
    <property type="match status" value="1"/>
</dbReference>
<evidence type="ECO:0000313" key="7">
    <source>
        <dbReference type="Proteomes" id="UP000078227"/>
    </source>
</evidence>
<proteinExistence type="inferred from homology"/>
<keyword evidence="7" id="KW-1185">Reference proteome</keyword>
<sequence>MLFLFIYLFLNLLLVWHDIRSGLLPDRFTCSLLWAGLCWHSLSHMAFLPYAVWGAIAGYSAFAAVYWGYRLWRGREGMGYGDVKYFSALGAWHGWESLPTLVVIASLLACCVAGIRCICTHNWQPLKNPLPLGPFLAAAGLLTGYPTLVSF</sequence>
<dbReference type="InterPro" id="IPR000045">
    <property type="entry name" value="Prepilin_IV_endopep_pep"/>
</dbReference>
<feature type="domain" description="Prepilin type IV endopeptidase peptidase" evidence="4">
    <location>
        <begin position="6"/>
        <end position="112"/>
    </location>
</feature>
<dbReference type="GO" id="GO:0004190">
    <property type="term" value="F:aspartic-type endopeptidase activity"/>
    <property type="evidence" value="ECO:0007669"/>
    <property type="project" value="InterPro"/>
</dbReference>
<reference evidence="6 8" key="1">
    <citation type="submission" date="2016-10" db="EMBL/GenBank/DDBJ databases">
        <authorList>
            <person name="Varghese N."/>
            <person name="Submissions S."/>
        </authorList>
    </citation>
    <scope>NUCLEOTIDE SEQUENCE [LARGE SCALE GENOMIC DNA]</scope>
    <source>
        <strain evidence="6 8">CGMCC 1.7012</strain>
    </source>
</reference>
<dbReference type="AlphaFoldDB" id="A0AA94H990"/>
<dbReference type="Proteomes" id="UP000078227">
    <property type="component" value="Chromosome"/>
</dbReference>
<dbReference type="Proteomes" id="UP000182314">
    <property type="component" value="Unassembled WGS sequence"/>
</dbReference>
<dbReference type="InterPro" id="IPR014032">
    <property type="entry name" value="Peptidase_A24A_bac"/>
</dbReference>
<organism evidence="6 8">
    <name type="scientific">Kosakonia oryzae</name>
    <dbReference type="NCBI Taxonomy" id="497725"/>
    <lineage>
        <taxon>Bacteria</taxon>
        <taxon>Pseudomonadati</taxon>
        <taxon>Pseudomonadota</taxon>
        <taxon>Gammaproteobacteria</taxon>
        <taxon>Enterobacterales</taxon>
        <taxon>Enterobacteriaceae</taxon>
        <taxon>Kosakonia</taxon>
    </lineage>
</organism>
<evidence type="ECO:0000259" key="4">
    <source>
        <dbReference type="Pfam" id="PF01478"/>
    </source>
</evidence>
<evidence type="ECO:0000313" key="8">
    <source>
        <dbReference type="Proteomes" id="UP000182314"/>
    </source>
</evidence>
<accession>A0AA94H990</accession>
<dbReference type="InterPro" id="IPR050882">
    <property type="entry name" value="Prepilin_peptidase/N-MTase"/>
</dbReference>
<dbReference type="GO" id="GO:0006465">
    <property type="term" value="P:signal peptide processing"/>
    <property type="evidence" value="ECO:0007669"/>
    <property type="project" value="TreeGrafter"/>
</dbReference>
<keyword evidence="3" id="KW-1133">Transmembrane helix</keyword>
<dbReference type="EMBL" id="FOKO01000011">
    <property type="protein sequence ID" value="SFD36174.1"/>
    <property type="molecule type" value="Genomic_DNA"/>
</dbReference>
<protein>
    <submittedName>
        <fullName evidence="6">Leader peptidase HopD</fullName>
    </submittedName>
    <submittedName>
        <fullName evidence="5">Prepilin peptidase</fullName>
    </submittedName>
</protein>
<dbReference type="EMBL" id="CP014007">
    <property type="protein sequence ID" value="QSV12493.1"/>
    <property type="molecule type" value="Genomic_DNA"/>
</dbReference>
<comment type="similarity">
    <text evidence="1 2">Belongs to the peptidase A24 family.</text>
</comment>
<gene>
    <name evidence="5" type="ORF">AWR26_24675</name>
    <name evidence="6" type="ORF">SAMN05216286_0034</name>
</gene>
<evidence type="ECO:0000256" key="1">
    <source>
        <dbReference type="ARBA" id="ARBA00005801"/>
    </source>
</evidence>
<dbReference type="PRINTS" id="PR00864">
    <property type="entry name" value="PREPILNPTASE"/>
</dbReference>
<evidence type="ECO:0000313" key="5">
    <source>
        <dbReference type="EMBL" id="QSV12493.1"/>
    </source>
</evidence>
<dbReference type="Gene3D" id="1.20.120.1220">
    <property type="match status" value="1"/>
</dbReference>
<evidence type="ECO:0000313" key="6">
    <source>
        <dbReference type="EMBL" id="SFD36174.1"/>
    </source>
</evidence>
<keyword evidence="3" id="KW-0812">Transmembrane</keyword>
<keyword evidence="3" id="KW-0472">Membrane</keyword>